<dbReference type="InterPro" id="IPR027847">
    <property type="entry name" value="DUF4545"/>
</dbReference>
<evidence type="ECO:0000313" key="2">
    <source>
        <dbReference type="Ensembl" id="ENSMMMP00000013695.1"/>
    </source>
</evidence>
<evidence type="ECO:0000313" key="3">
    <source>
        <dbReference type="Proteomes" id="UP000694407"/>
    </source>
</evidence>
<dbReference type="GeneTree" id="ENSGT00390000010146"/>
<gene>
    <name evidence="2" type="primary">C1orf141</name>
</gene>
<organism evidence="2 3">
    <name type="scientific">Marmota marmota marmota</name>
    <name type="common">Alpine marmot</name>
    <dbReference type="NCBI Taxonomy" id="9994"/>
    <lineage>
        <taxon>Eukaryota</taxon>
        <taxon>Metazoa</taxon>
        <taxon>Chordata</taxon>
        <taxon>Craniata</taxon>
        <taxon>Vertebrata</taxon>
        <taxon>Euteleostomi</taxon>
        <taxon>Mammalia</taxon>
        <taxon>Eutheria</taxon>
        <taxon>Euarchontoglires</taxon>
        <taxon>Glires</taxon>
        <taxon>Rodentia</taxon>
        <taxon>Sciuromorpha</taxon>
        <taxon>Sciuridae</taxon>
        <taxon>Xerinae</taxon>
        <taxon>Marmotini</taxon>
        <taxon>Marmota</taxon>
    </lineage>
</organism>
<feature type="compositionally biased region" description="Basic and acidic residues" evidence="1">
    <location>
        <begin position="137"/>
        <end position="150"/>
    </location>
</feature>
<keyword evidence="3" id="KW-1185">Reference proteome</keyword>
<sequence length="387" mass="44949">MAERVLQKLELLDKQAKILMNRRIKKNKLQYVGTENALPLTFDYHSEFEEGSSTLQSASRTASKTMEDKCVYFKIEPEPRKNDFEKLNLRSQFVPTNIKNQETQIEKNTRKSLESIGFLEDDVNKRRKYPPPTNDFSTKEKKPITSDPLSDHCSVRKNTLLPLCFEDELKNPNAKIVDISPAKTETSQVEQKDTNPIIFHDKKYIQMLLFTKNGLSAHLWQNEKLYPHKRTNFVLERNCAMLKSFIGNEVITFSEPQRTTHITFEKDKQATPLRVDQKTVKNTCDQPSKGRLWSRSYTISPTFSHFTKKCVGYLDKPVIREKSDKTHKFERMLSTVKLVHTHKFTASPIKDYSKPSEKILEVHKISDVTPLDDLLKLYTLTNASLLF</sequence>
<reference evidence="2" key="2">
    <citation type="submission" date="2025-09" db="UniProtKB">
        <authorList>
            <consortium name="Ensembl"/>
        </authorList>
    </citation>
    <scope>IDENTIFICATION</scope>
</reference>
<dbReference type="PANTHER" id="PTHR36873:SF1">
    <property type="entry name" value="HYPOTHETICAL GENE SUPPORTED BY BC079057"/>
    <property type="match status" value="1"/>
</dbReference>
<accession>A0A8C5ZDZ5</accession>
<name>A0A8C5ZDZ5_MARMA</name>
<evidence type="ECO:0000256" key="1">
    <source>
        <dbReference type="SAM" id="MobiDB-lite"/>
    </source>
</evidence>
<feature type="region of interest" description="Disordered" evidence="1">
    <location>
        <begin position="127"/>
        <end position="150"/>
    </location>
</feature>
<dbReference type="PANTHER" id="PTHR36873">
    <property type="entry name" value="HYPOTHETICAL GENE SUPPORTED BY BC079057"/>
    <property type="match status" value="1"/>
</dbReference>
<dbReference type="Ensembl" id="ENSMMMT00000015628.1">
    <property type="protein sequence ID" value="ENSMMMP00000013695.1"/>
    <property type="gene ID" value="ENSMMMG00000012198.1"/>
</dbReference>
<dbReference type="Pfam" id="PF15078">
    <property type="entry name" value="DUF4545"/>
    <property type="match status" value="1"/>
</dbReference>
<reference evidence="2" key="1">
    <citation type="submission" date="2025-08" db="UniProtKB">
        <authorList>
            <consortium name="Ensembl"/>
        </authorList>
    </citation>
    <scope>IDENTIFICATION</scope>
</reference>
<protein>
    <submittedName>
        <fullName evidence="2">Chromosome 1 open reading frame 141</fullName>
    </submittedName>
</protein>
<dbReference type="AlphaFoldDB" id="A0A8C5ZDZ5"/>
<dbReference type="Proteomes" id="UP000694407">
    <property type="component" value="Unplaced"/>
</dbReference>
<proteinExistence type="predicted"/>